<comment type="caution">
    <text evidence="2">The sequence shown here is derived from an EMBL/GenBank/DDBJ whole genome shotgun (WGS) entry which is preliminary data.</text>
</comment>
<name>A0A840DPL0_9MICO</name>
<evidence type="ECO:0000313" key="3">
    <source>
        <dbReference type="Proteomes" id="UP000571183"/>
    </source>
</evidence>
<sequence>MLQIILGFLASLVVLFVPGLLLGFAIGLKRLWLFALAPLISLTILSGAAVVLPFVGLTWSPLGILAFTAVFGLLVTVIFRFALRARFTFDTVVWRGTAPALLLATVILMTQFALAVGPFSGISQTFDNVFHLNAIKHVTVSGQASPLTIGGFTSPDTAPSFYPGMWHAGVQLVQQLSGSTIPVAINVFNMALMATVWPLGVLVLARGFTGASRLGVWVAALLAVSFPAFPLFMLQYGVLYPYFMGLTLLPAVLALVLNLLGVTLQQRITTVLPQLVLLAGVLPGLMMAHPQAMMGVLALTVPAAVVATFAGFTKLSAAKRAVRLVLLAGFGAGGYFLLWKLRPTNPWEPRMSMGEALQQTLLLQLWGYGVPVLLAAVTIFGVIRAFVPPYQRTKFAAVGIWAVGASLFLVSAGVPYRLFRIPVQVWYSDAPRLASLFVIALLPILALTITVILEKLAAKFPLLPFAKALFLAVFFIASISLAGFGQMFADTRGTYAMDAESPLLSSDEAALLEEVDEIVPAEDVVVGSPWTGASLSYAFAEREALLPHMFMGEFSPERSLVTEHLDEAAFGNEICAAVQELRSYWVLDFGPREVHGAEHIYPGFDTFPADKFELVKQVGEAKLYRVTACN</sequence>
<feature type="transmembrane region" description="Helical" evidence="1">
    <location>
        <begin position="361"/>
        <end position="383"/>
    </location>
</feature>
<keyword evidence="1" id="KW-0812">Transmembrane</keyword>
<keyword evidence="3" id="KW-1185">Reference proteome</keyword>
<feature type="transmembrane region" description="Helical" evidence="1">
    <location>
        <begin position="292"/>
        <end position="312"/>
    </location>
</feature>
<dbReference type="Pfam" id="PF20176">
    <property type="entry name" value="DUF6541"/>
    <property type="match status" value="1"/>
</dbReference>
<dbReference type="AlphaFoldDB" id="A0A840DPL0"/>
<keyword evidence="1" id="KW-0472">Membrane</keyword>
<proteinExistence type="predicted"/>
<feature type="transmembrane region" description="Helical" evidence="1">
    <location>
        <begin position="268"/>
        <end position="286"/>
    </location>
</feature>
<protein>
    <submittedName>
        <fullName evidence="2">Uncharacterized protein</fullName>
    </submittedName>
</protein>
<feature type="transmembrane region" description="Helical" evidence="1">
    <location>
        <begin position="6"/>
        <end position="26"/>
    </location>
</feature>
<dbReference type="RefSeq" id="WP_183304545.1">
    <property type="nucleotide sequence ID" value="NZ_JACIFD010000006.1"/>
</dbReference>
<evidence type="ECO:0000313" key="2">
    <source>
        <dbReference type="EMBL" id="MBB4071489.1"/>
    </source>
</evidence>
<feature type="transmembrane region" description="Helical" evidence="1">
    <location>
        <begin position="239"/>
        <end position="261"/>
    </location>
</feature>
<evidence type="ECO:0000256" key="1">
    <source>
        <dbReference type="SAM" id="Phobius"/>
    </source>
</evidence>
<feature type="transmembrane region" description="Helical" evidence="1">
    <location>
        <begin position="62"/>
        <end position="83"/>
    </location>
</feature>
<reference evidence="2" key="1">
    <citation type="submission" date="2020-08" db="EMBL/GenBank/DDBJ databases">
        <title>Sequencing the genomes of 1000 actinobacteria strains.</title>
        <authorList>
            <person name="Klenk H.-P."/>
        </authorList>
    </citation>
    <scope>NUCLEOTIDE SEQUENCE [LARGE SCALE GENOMIC DNA]</scope>
    <source>
        <strain evidence="2">DSM 27064</strain>
    </source>
</reference>
<gene>
    <name evidence="2" type="ORF">F5897_000793</name>
</gene>
<dbReference type="EMBL" id="JACIFD010000006">
    <property type="protein sequence ID" value="MBB4071489.1"/>
    <property type="molecule type" value="Genomic_DNA"/>
</dbReference>
<organism evidence="2 3">
    <name type="scientific">Canibacter oris</name>
    <dbReference type="NCBI Taxonomy" id="1365628"/>
    <lineage>
        <taxon>Bacteria</taxon>
        <taxon>Bacillati</taxon>
        <taxon>Actinomycetota</taxon>
        <taxon>Actinomycetes</taxon>
        <taxon>Micrococcales</taxon>
        <taxon>Microbacteriaceae</taxon>
        <taxon>Canibacter</taxon>
    </lineage>
</organism>
<dbReference type="InterPro" id="IPR046671">
    <property type="entry name" value="DUF6541"/>
</dbReference>
<feature type="transmembrane region" description="Helical" evidence="1">
    <location>
        <begin position="183"/>
        <end position="205"/>
    </location>
</feature>
<feature type="transmembrane region" description="Helical" evidence="1">
    <location>
        <begin position="465"/>
        <end position="489"/>
    </location>
</feature>
<feature type="transmembrane region" description="Helical" evidence="1">
    <location>
        <begin position="395"/>
        <end position="414"/>
    </location>
</feature>
<dbReference type="Proteomes" id="UP000571183">
    <property type="component" value="Unassembled WGS sequence"/>
</dbReference>
<feature type="transmembrane region" description="Helical" evidence="1">
    <location>
        <begin position="434"/>
        <end position="453"/>
    </location>
</feature>
<accession>A0A840DPL0</accession>
<feature type="transmembrane region" description="Helical" evidence="1">
    <location>
        <begin position="33"/>
        <end position="56"/>
    </location>
</feature>
<feature type="transmembrane region" description="Helical" evidence="1">
    <location>
        <begin position="92"/>
        <end position="114"/>
    </location>
</feature>
<feature type="transmembrane region" description="Helical" evidence="1">
    <location>
        <begin position="324"/>
        <end position="341"/>
    </location>
</feature>
<keyword evidence="1" id="KW-1133">Transmembrane helix</keyword>
<feature type="transmembrane region" description="Helical" evidence="1">
    <location>
        <begin position="214"/>
        <end position="233"/>
    </location>
</feature>